<feature type="transmembrane region" description="Helical" evidence="1">
    <location>
        <begin position="143"/>
        <end position="160"/>
    </location>
</feature>
<organism evidence="3 4">
    <name type="scientific">Marinobacter maroccanus</name>
    <dbReference type="NCBI Taxonomy" id="2055143"/>
    <lineage>
        <taxon>Bacteria</taxon>
        <taxon>Pseudomonadati</taxon>
        <taxon>Pseudomonadota</taxon>
        <taxon>Gammaproteobacteria</taxon>
        <taxon>Pseudomonadales</taxon>
        <taxon>Marinobacteraceae</taxon>
        <taxon>Marinobacter</taxon>
    </lineage>
</organism>
<sequence length="282" mass="30020">MISATAALAASVLMHVLWNLIARHQPGAAWPLWWALLAHLVLLAPWGAYALWQADAWSSSFLGLMAVSATANALYFFSLWKSYKHAPVAMVYPLVRSSPVLIALWWLMLTGESPSPVGLLGIMISVAGLMILAGSQSEVGESAAIPWALLAMACTSVYSISDKLATGQLPGFAAIIGFVSVGYSAAFLVLTLALRRQTGRWTPPQRLPVPIIVIGGLCIGLAYALVIHAMRFLPSAEVVAYSNTGIVLATLASIYWFGEKSNTGRRLIGSAVICTGLLLLAL</sequence>
<evidence type="ECO:0000313" key="3">
    <source>
        <dbReference type="EMBL" id="PPI83036.1"/>
    </source>
</evidence>
<dbReference type="Gene3D" id="1.10.3730.20">
    <property type="match status" value="2"/>
</dbReference>
<reference evidence="3 4" key="1">
    <citation type="submission" date="2018-01" db="EMBL/GenBank/DDBJ databases">
        <title>Complete genome sequences of the type strains of Marinobacter flavimaris and Marinobacter maroccanus.</title>
        <authorList>
            <person name="Palau M."/>
            <person name="Boujida N."/>
            <person name="Manresa A."/>
            <person name="Minana-Galbis D."/>
        </authorList>
    </citation>
    <scope>NUCLEOTIDE SEQUENCE [LARGE SCALE GENOMIC DNA]</scope>
    <source>
        <strain evidence="3 4">N4</strain>
    </source>
</reference>
<name>A0A2S5Z6N7_9GAMM</name>
<feature type="transmembrane region" description="Helical" evidence="1">
    <location>
        <begin position="238"/>
        <end position="257"/>
    </location>
</feature>
<keyword evidence="4" id="KW-1185">Reference proteome</keyword>
<dbReference type="InterPro" id="IPR000620">
    <property type="entry name" value="EamA_dom"/>
</dbReference>
<dbReference type="Proteomes" id="UP000239917">
    <property type="component" value="Unassembled WGS sequence"/>
</dbReference>
<protein>
    <submittedName>
        <fullName evidence="3">EamA family transporter</fullName>
    </submittedName>
</protein>
<keyword evidence="1" id="KW-0812">Transmembrane</keyword>
<dbReference type="RefSeq" id="WP_104322923.1">
    <property type="nucleotide sequence ID" value="NZ_PSSX01000018.1"/>
</dbReference>
<feature type="transmembrane region" description="Helical" evidence="1">
    <location>
        <begin position="172"/>
        <end position="195"/>
    </location>
</feature>
<feature type="transmembrane region" description="Helical" evidence="1">
    <location>
        <begin position="207"/>
        <end position="226"/>
    </location>
</feature>
<dbReference type="Pfam" id="PF00892">
    <property type="entry name" value="EamA"/>
    <property type="match status" value="1"/>
</dbReference>
<keyword evidence="1" id="KW-0472">Membrane</keyword>
<dbReference type="GO" id="GO:0016020">
    <property type="term" value="C:membrane"/>
    <property type="evidence" value="ECO:0007669"/>
    <property type="project" value="InterPro"/>
</dbReference>
<feature type="transmembrane region" description="Helical" evidence="1">
    <location>
        <begin position="32"/>
        <end position="52"/>
    </location>
</feature>
<proteinExistence type="predicted"/>
<keyword evidence="1" id="KW-1133">Transmembrane helix</keyword>
<evidence type="ECO:0000259" key="2">
    <source>
        <dbReference type="Pfam" id="PF00892"/>
    </source>
</evidence>
<comment type="caution">
    <text evidence="3">The sequence shown here is derived from an EMBL/GenBank/DDBJ whole genome shotgun (WGS) entry which is preliminary data.</text>
</comment>
<feature type="transmembrane region" description="Helical" evidence="1">
    <location>
        <begin position="119"/>
        <end position="137"/>
    </location>
</feature>
<dbReference type="InterPro" id="IPR037185">
    <property type="entry name" value="EmrE-like"/>
</dbReference>
<dbReference type="AlphaFoldDB" id="A0A2S5Z6N7"/>
<feature type="transmembrane region" description="Helical" evidence="1">
    <location>
        <begin position="61"/>
        <end position="80"/>
    </location>
</feature>
<dbReference type="OrthoDB" id="9783707at2"/>
<evidence type="ECO:0000256" key="1">
    <source>
        <dbReference type="SAM" id="Phobius"/>
    </source>
</evidence>
<dbReference type="PANTHER" id="PTHR22911">
    <property type="entry name" value="ACYL-MALONYL CONDENSING ENZYME-RELATED"/>
    <property type="match status" value="1"/>
</dbReference>
<feature type="domain" description="EamA" evidence="2">
    <location>
        <begin position="144"/>
        <end position="281"/>
    </location>
</feature>
<evidence type="ECO:0000313" key="4">
    <source>
        <dbReference type="Proteomes" id="UP000239917"/>
    </source>
</evidence>
<accession>A0A2S5Z6N7</accession>
<feature type="transmembrane region" description="Helical" evidence="1">
    <location>
        <begin position="86"/>
        <end position="107"/>
    </location>
</feature>
<dbReference type="SUPFAM" id="SSF103481">
    <property type="entry name" value="Multidrug resistance efflux transporter EmrE"/>
    <property type="match status" value="2"/>
</dbReference>
<dbReference type="EMBL" id="PSSX01000018">
    <property type="protein sequence ID" value="PPI83036.1"/>
    <property type="molecule type" value="Genomic_DNA"/>
</dbReference>
<gene>
    <name evidence="3" type="ORF">KEHDKFFH_16500</name>
</gene>